<dbReference type="EMBL" id="JACWMY010000008">
    <property type="protein sequence ID" value="MBD1365377.1"/>
    <property type="molecule type" value="Genomic_DNA"/>
</dbReference>
<evidence type="ECO:0000313" key="2">
    <source>
        <dbReference type="Proteomes" id="UP000606600"/>
    </source>
</evidence>
<sequence>MLITELETLGYYEPGFLHLKINTDEEISDLNQFAKDPLTAPYFSTFFHEYIHFLQNLTTVSGLMTSLFMIDLIKDMNWEVIHDGDPEFKVPYVITNKNNVKANIELRKIYAGDGRTIPYILYDCYVVEAVNVEDKDGRVVTVERYRVLYIDNARQQGSFYFGSTCLTEYVAHSLQNLFSKRDHPDVPYLAPEIILRKEYPEFGDDPMMIAALCDACMMSFHPAQTFFNTIERMKKEGFIPVSSADVHAFALEKLTFKNKDGEYTPLELFDHLMGLVLKSYDDATASEIFKPNNTWLKHIFTAAKSLRHQHSLFMTGLVKEEGKLSDLFYFIFRSIGTPFFTNKTHSGGFVPPDSIDYAGIQPYQLLVFKEVIQVYMGGTKCGLYDFCKKRPDKDITNEHCLTAPWKRGMEAELCPFGQFWKTWGLNGETPVR</sequence>
<protein>
    <submittedName>
        <fullName evidence="1">Uncharacterized protein</fullName>
    </submittedName>
</protein>
<proteinExistence type="predicted"/>
<comment type="caution">
    <text evidence="1">The sequence shown here is derived from an EMBL/GenBank/DDBJ whole genome shotgun (WGS) entry which is preliminary data.</text>
</comment>
<keyword evidence="2" id="KW-1185">Reference proteome</keyword>
<dbReference type="Proteomes" id="UP000606600">
    <property type="component" value="Unassembled WGS sequence"/>
</dbReference>
<reference evidence="1 2" key="1">
    <citation type="submission" date="2020-09" db="EMBL/GenBank/DDBJ databases">
        <title>Novel species of Mucilaginibacter isolated from a glacier on the Tibetan Plateau.</title>
        <authorList>
            <person name="Liu Q."/>
            <person name="Xin Y.-H."/>
        </authorList>
    </citation>
    <scope>NUCLEOTIDE SEQUENCE [LARGE SCALE GENOMIC DNA]</scope>
    <source>
        <strain evidence="1 2">ZT4R22</strain>
    </source>
</reference>
<evidence type="ECO:0000313" key="1">
    <source>
        <dbReference type="EMBL" id="MBD1365377.1"/>
    </source>
</evidence>
<gene>
    <name evidence="1" type="ORF">IDJ77_16305</name>
</gene>
<dbReference type="RefSeq" id="WP_191190037.1">
    <property type="nucleotide sequence ID" value="NZ_JACWMY010000008.1"/>
</dbReference>
<organism evidence="1 2">
    <name type="scientific">Mucilaginibacter pankratovii</name>
    <dbReference type="NCBI Taxonomy" id="2772110"/>
    <lineage>
        <taxon>Bacteria</taxon>
        <taxon>Pseudomonadati</taxon>
        <taxon>Bacteroidota</taxon>
        <taxon>Sphingobacteriia</taxon>
        <taxon>Sphingobacteriales</taxon>
        <taxon>Sphingobacteriaceae</taxon>
        <taxon>Mucilaginibacter</taxon>
    </lineage>
</organism>
<accession>A0ABR7WV09</accession>
<name>A0ABR7WV09_9SPHI</name>